<evidence type="ECO:0000313" key="1">
    <source>
        <dbReference type="EMBL" id="TFB03931.1"/>
    </source>
</evidence>
<dbReference type="EMBL" id="PPTA01000004">
    <property type="protein sequence ID" value="TFB03931.1"/>
    <property type="molecule type" value="Genomic_DNA"/>
</dbReference>
<proteinExistence type="predicted"/>
<name>A0ABY2H701_9HYPO</name>
<dbReference type="GeneID" id="300575457"/>
<keyword evidence="2" id="KW-1185">Reference proteome</keyword>
<reference evidence="1 2" key="1">
    <citation type="submission" date="2018-01" db="EMBL/GenBank/DDBJ databases">
        <title>Genome characterization of the sugarcane-associated fungus Trichoderma ghanense CCMA-1212 and their application in lignocelulose bioconversion.</title>
        <authorList>
            <person name="Steindorff A.S."/>
            <person name="Mendes T.D."/>
            <person name="Vilela E.S.D."/>
            <person name="Rodrigues D.S."/>
            <person name="Formighieri E.F."/>
            <person name="Melo I.S."/>
            <person name="Favaro L.C.L."/>
        </authorList>
    </citation>
    <scope>NUCLEOTIDE SEQUENCE [LARGE SCALE GENOMIC DNA]</scope>
    <source>
        <strain evidence="1 2">CCMA-1212</strain>
    </source>
</reference>
<accession>A0ABY2H701</accession>
<sequence>MQDFFSFVSSATAPGSTESCQPTASFFPFQLQGVVQTFFVPMSLATVHNALQRLREETLKGCQPRPLLLTSKGLRINSRSAAIQATHAVHTTQLPASKQHELRLKGQVGIQSSPLAAASAAHGTWIDTQLFLFPSFRPNFCPTFLCPYLPYLLSRPT</sequence>
<gene>
    <name evidence="1" type="ORF">CCMA1212_003667</name>
</gene>
<organism evidence="1 2">
    <name type="scientific">Trichoderma ghanense</name>
    <dbReference type="NCBI Taxonomy" id="65468"/>
    <lineage>
        <taxon>Eukaryota</taxon>
        <taxon>Fungi</taxon>
        <taxon>Dikarya</taxon>
        <taxon>Ascomycota</taxon>
        <taxon>Pezizomycotina</taxon>
        <taxon>Sordariomycetes</taxon>
        <taxon>Hypocreomycetidae</taxon>
        <taxon>Hypocreales</taxon>
        <taxon>Hypocreaceae</taxon>
        <taxon>Trichoderma</taxon>
    </lineage>
</organism>
<dbReference type="Proteomes" id="UP001642720">
    <property type="component" value="Unassembled WGS sequence"/>
</dbReference>
<dbReference type="RefSeq" id="XP_073560132.1">
    <property type="nucleotide sequence ID" value="XM_073701007.1"/>
</dbReference>
<evidence type="ECO:0000313" key="2">
    <source>
        <dbReference type="Proteomes" id="UP001642720"/>
    </source>
</evidence>
<protein>
    <submittedName>
        <fullName evidence="1">Uncharacterized protein</fullName>
    </submittedName>
</protein>
<comment type="caution">
    <text evidence="1">The sequence shown here is derived from an EMBL/GenBank/DDBJ whole genome shotgun (WGS) entry which is preliminary data.</text>
</comment>